<feature type="chain" id="PRO_5007870853" evidence="10">
    <location>
        <begin position="19"/>
        <end position="313"/>
    </location>
</feature>
<evidence type="ECO:0000256" key="7">
    <source>
        <dbReference type="ARBA" id="ARBA00022989"/>
    </source>
</evidence>
<feature type="transmembrane region" description="Helical" evidence="9">
    <location>
        <begin position="174"/>
        <end position="195"/>
    </location>
</feature>
<dbReference type="GO" id="GO:0018279">
    <property type="term" value="P:protein N-linked glycosylation via asparagine"/>
    <property type="evidence" value="ECO:0007669"/>
    <property type="project" value="TreeGrafter"/>
</dbReference>
<keyword evidence="12" id="KW-1185">Reference proteome</keyword>
<dbReference type="PANTHER" id="PTHR12692">
    <property type="entry name" value="DOLICHYL-DIPHOSPHOOLIGOSACCHARIDE--PROTEIN GLYCOSYLTRANSFERASE-RELATED"/>
    <property type="match status" value="1"/>
</dbReference>
<dbReference type="OrthoDB" id="67566at2759"/>
<dbReference type="Proteomes" id="UP000076532">
    <property type="component" value="Unassembled WGS sequence"/>
</dbReference>
<sequence length="313" mass="34673">MRLSIFALLSLSLGLVAAKKSPQEELTELAAAGNGVIKVTNERTFDLLTLPSRNWSAAIQFTALNPQRKCKPCSEFDPSFTAVAKAWTTVSEPERSDHFWATLDFDEAQQVFQKLSLASAPVVHFYMPLAGPRGRAKDTPLKYDFSHGFEAGPLAEQLSSHTPVPIPYKAPIDWASWAVYAAFGLFFLVTLPLVAPFLQNRWVWAAGSIVTSLIMTSGYMFTRIRGMPMTSGGQWIAAGYQSQYGQETQVVAAIYGLLGGSFLMLTMVTPTQTSPARQRTQVYVWTAIIFVVYSILIALFKMKNRGYPFSLLF</sequence>
<keyword evidence="5 10" id="KW-0732">Signal</keyword>
<comment type="similarity">
    <text evidence="3">Belongs to the OST3/OST6 family.</text>
</comment>
<keyword evidence="8 9" id="KW-0472">Membrane</keyword>
<dbReference type="SUPFAM" id="SSF52833">
    <property type="entry name" value="Thioredoxin-like"/>
    <property type="match status" value="1"/>
</dbReference>
<feature type="transmembrane region" description="Helical" evidence="9">
    <location>
        <begin position="282"/>
        <end position="300"/>
    </location>
</feature>
<proteinExistence type="inferred from homology"/>
<evidence type="ECO:0000256" key="8">
    <source>
        <dbReference type="ARBA" id="ARBA00023136"/>
    </source>
</evidence>
<evidence type="ECO:0000256" key="2">
    <source>
        <dbReference type="ARBA" id="ARBA00004477"/>
    </source>
</evidence>
<organism evidence="11 12">
    <name type="scientific">Athelia psychrophila</name>
    <dbReference type="NCBI Taxonomy" id="1759441"/>
    <lineage>
        <taxon>Eukaryota</taxon>
        <taxon>Fungi</taxon>
        <taxon>Dikarya</taxon>
        <taxon>Basidiomycota</taxon>
        <taxon>Agaricomycotina</taxon>
        <taxon>Agaricomycetes</taxon>
        <taxon>Agaricomycetidae</taxon>
        <taxon>Atheliales</taxon>
        <taxon>Atheliaceae</taxon>
        <taxon>Athelia</taxon>
    </lineage>
</organism>
<dbReference type="InterPro" id="IPR021149">
    <property type="entry name" value="OligosaccharylTrfase_OST3/OST6"/>
</dbReference>
<evidence type="ECO:0000256" key="3">
    <source>
        <dbReference type="ARBA" id="ARBA00009561"/>
    </source>
</evidence>
<dbReference type="STRING" id="436010.A0A166AU84"/>
<evidence type="ECO:0000256" key="5">
    <source>
        <dbReference type="ARBA" id="ARBA00022729"/>
    </source>
</evidence>
<feature type="transmembrane region" description="Helical" evidence="9">
    <location>
        <begin position="202"/>
        <end position="221"/>
    </location>
</feature>
<dbReference type="InterPro" id="IPR036249">
    <property type="entry name" value="Thioredoxin-like_sf"/>
</dbReference>
<evidence type="ECO:0000256" key="1">
    <source>
        <dbReference type="ARBA" id="ARBA00002791"/>
    </source>
</evidence>
<evidence type="ECO:0000256" key="4">
    <source>
        <dbReference type="ARBA" id="ARBA00022692"/>
    </source>
</evidence>
<keyword evidence="4 9" id="KW-0812">Transmembrane</keyword>
<name>A0A166AU84_9AGAM</name>
<comment type="subcellular location">
    <subcellularLocation>
        <location evidence="2">Endoplasmic reticulum membrane</location>
        <topology evidence="2">Multi-pass membrane protein</topology>
    </subcellularLocation>
</comment>
<keyword evidence="11" id="KW-0808">Transferase</keyword>
<feature type="transmembrane region" description="Helical" evidence="9">
    <location>
        <begin position="250"/>
        <end position="270"/>
    </location>
</feature>
<comment type="function">
    <text evidence="1">Subunit of the oligosaccharyl transferase (OST) complex that catalyzes the initial transfer of a defined glycan (Glc(3)Man(9)GlcNAc(2) in eukaryotes) from the lipid carrier dolichol-pyrophosphate to an asparagine residue within an Asn-X-Ser/Thr consensus motif in nascent polypeptide chains, the first step in protein N-glycosylation. N-glycosylation occurs cotranslationally and the complex associates with the Sec61 complex at the channel-forming translocon complex that mediates protein translocation across the endoplasmic reticulum (ER). All subunits are required for a maximal enzyme activity.</text>
</comment>
<evidence type="ECO:0000313" key="11">
    <source>
        <dbReference type="EMBL" id="KZP11962.1"/>
    </source>
</evidence>
<evidence type="ECO:0000313" key="12">
    <source>
        <dbReference type="Proteomes" id="UP000076532"/>
    </source>
</evidence>
<evidence type="ECO:0000256" key="10">
    <source>
        <dbReference type="SAM" id="SignalP"/>
    </source>
</evidence>
<keyword evidence="6" id="KW-0256">Endoplasmic reticulum</keyword>
<dbReference type="GO" id="GO:0008250">
    <property type="term" value="C:oligosaccharyltransferase complex"/>
    <property type="evidence" value="ECO:0007669"/>
    <property type="project" value="TreeGrafter"/>
</dbReference>
<dbReference type="PANTHER" id="PTHR12692:SF0">
    <property type="entry name" value="GH11935P"/>
    <property type="match status" value="1"/>
</dbReference>
<dbReference type="AlphaFoldDB" id="A0A166AU84"/>
<gene>
    <name evidence="11" type="ORF">FIBSPDRAFT_171656</name>
</gene>
<keyword evidence="7 9" id="KW-1133">Transmembrane helix</keyword>
<dbReference type="Pfam" id="PF04756">
    <property type="entry name" value="OST3_OST6"/>
    <property type="match status" value="1"/>
</dbReference>
<feature type="signal peptide" evidence="10">
    <location>
        <begin position="1"/>
        <end position="18"/>
    </location>
</feature>
<evidence type="ECO:0000256" key="6">
    <source>
        <dbReference type="ARBA" id="ARBA00022824"/>
    </source>
</evidence>
<protein>
    <submittedName>
        <fullName evidence="11">Oligosaccharyl transferase subunit OST3/OST6 family</fullName>
    </submittedName>
</protein>
<reference evidence="11 12" key="1">
    <citation type="journal article" date="2016" name="Mol. Biol. Evol.">
        <title>Comparative Genomics of Early-Diverging Mushroom-Forming Fungi Provides Insights into the Origins of Lignocellulose Decay Capabilities.</title>
        <authorList>
            <person name="Nagy L.G."/>
            <person name="Riley R."/>
            <person name="Tritt A."/>
            <person name="Adam C."/>
            <person name="Daum C."/>
            <person name="Floudas D."/>
            <person name="Sun H."/>
            <person name="Yadav J.S."/>
            <person name="Pangilinan J."/>
            <person name="Larsson K.H."/>
            <person name="Matsuura K."/>
            <person name="Barry K."/>
            <person name="Labutti K."/>
            <person name="Kuo R."/>
            <person name="Ohm R.A."/>
            <person name="Bhattacharya S.S."/>
            <person name="Shirouzu T."/>
            <person name="Yoshinaga Y."/>
            <person name="Martin F.M."/>
            <person name="Grigoriev I.V."/>
            <person name="Hibbett D.S."/>
        </authorList>
    </citation>
    <scope>NUCLEOTIDE SEQUENCE [LARGE SCALE GENOMIC DNA]</scope>
    <source>
        <strain evidence="11 12">CBS 109695</strain>
    </source>
</reference>
<accession>A0A166AU84</accession>
<evidence type="ECO:0000256" key="9">
    <source>
        <dbReference type="SAM" id="Phobius"/>
    </source>
</evidence>
<dbReference type="EMBL" id="KV417654">
    <property type="protein sequence ID" value="KZP11962.1"/>
    <property type="molecule type" value="Genomic_DNA"/>
</dbReference>
<dbReference type="GO" id="GO:0016740">
    <property type="term" value="F:transferase activity"/>
    <property type="evidence" value="ECO:0007669"/>
    <property type="project" value="UniProtKB-KW"/>
</dbReference>
<dbReference type="Gene3D" id="3.40.30.10">
    <property type="entry name" value="Glutaredoxin"/>
    <property type="match status" value="1"/>
</dbReference>